<name>A0ABW3JYB9_9BACT</name>
<accession>A0ABW3JYB9</accession>
<protein>
    <submittedName>
        <fullName evidence="1">Three-Cys-motif partner protein TcmP</fullName>
    </submittedName>
</protein>
<dbReference type="NCBIfam" id="TIGR04474">
    <property type="entry name" value="tcm_partner"/>
    <property type="match status" value="1"/>
</dbReference>
<sequence>MNSKLSAQVPFFQSDGLSVTAVEPWFKVKVQLIERYVQSFIVNAAGRVDDIVLVDLCAGSGLFSFGHQKEIFAGSSLSLLAANLPLSQWILCERDHEQMYALQSRADRFFRNKNILLLDEPLDALADRLRSAIPQTKGNKKAVLCLVDPFSFEIPYALLDKLAACGFSFLIPFTWMMNQRMSYAFYLEEHREQLKRYLGIADLQRLANVQSNQQFYKHMVRIYQNNMLVLGLNTALSVHKLESRLMELPAYYIGFFSKKFSTKAVLSDVQESEHVQFELW</sequence>
<organism evidence="1 2">
    <name type="scientific">Ohtaekwangia kribbensis</name>
    <dbReference type="NCBI Taxonomy" id="688913"/>
    <lineage>
        <taxon>Bacteria</taxon>
        <taxon>Pseudomonadati</taxon>
        <taxon>Bacteroidota</taxon>
        <taxon>Cytophagia</taxon>
        <taxon>Cytophagales</taxon>
        <taxon>Fulvivirgaceae</taxon>
        <taxon>Ohtaekwangia</taxon>
    </lineage>
</organism>
<evidence type="ECO:0000313" key="1">
    <source>
        <dbReference type="EMBL" id="MFD0998819.1"/>
    </source>
</evidence>
<evidence type="ECO:0000313" key="2">
    <source>
        <dbReference type="Proteomes" id="UP001597112"/>
    </source>
</evidence>
<reference evidence="2" key="1">
    <citation type="journal article" date="2019" name="Int. J. Syst. Evol. Microbiol.">
        <title>The Global Catalogue of Microorganisms (GCM) 10K type strain sequencing project: providing services to taxonomists for standard genome sequencing and annotation.</title>
        <authorList>
            <consortium name="The Broad Institute Genomics Platform"/>
            <consortium name="The Broad Institute Genome Sequencing Center for Infectious Disease"/>
            <person name="Wu L."/>
            <person name="Ma J."/>
        </authorList>
    </citation>
    <scope>NUCLEOTIDE SEQUENCE [LARGE SCALE GENOMIC DNA]</scope>
    <source>
        <strain evidence="2">CCUG 58938</strain>
    </source>
</reference>
<proteinExistence type="predicted"/>
<dbReference type="Proteomes" id="UP001597112">
    <property type="component" value="Unassembled WGS sequence"/>
</dbReference>
<dbReference type="RefSeq" id="WP_377576140.1">
    <property type="nucleotide sequence ID" value="NZ_JBHTKA010000001.1"/>
</dbReference>
<comment type="caution">
    <text evidence="1">The sequence shown here is derived from an EMBL/GenBank/DDBJ whole genome shotgun (WGS) entry which is preliminary data.</text>
</comment>
<keyword evidence="2" id="KW-1185">Reference proteome</keyword>
<gene>
    <name evidence="1" type="primary">tcmP</name>
    <name evidence="1" type="ORF">ACFQ21_05850</name>
</gene>
<dbReference type="InterPro" id="IPR031009">
    <property type="entry name" value="Tcm_partner"/>
</dbReference>
<dbReference type="EMBL" id="JBHTKA010000001">
    <property type="protein sequence ID" value="MFD0998819.1"/>
    <property type="molecule type" value="Genomic_DNA"/>
</dbReference>